<dbReference type="EMBL" id="CP102382">
    <property type="protein sequence ID" value="UUV22111.1"/>
    <property type="molecule type" value="Genomic_DNA"/>
</dbReference>
<sequence>MKKFLLYLTLIFTIINYFPSCGRKKASLLEKLSFEYDKKYTNDYTNMFIIIDSVKTDYTLNIHVEKLRTKKEFLGTYYETFLTDGTNVTIKNYNKTFNTKNFISERLIKREGIENNLIFNASDDRTLSNFKYIHVTFDTLEKNIKAIQTFDFQ</sequence>
<name>A0ABY5NU35_9FLAO</name>
<dbReference type="Proteomes" id="UP001317001">
    <property type="component" value="Chromosome"/>
</dbReference>
<keyword evidence="2" id="KW-1185">Reference proteome</keyword>
<gene>
    <name evidence="1" type="ORF">NPX36_03440</name>
</gene>
<reference evidence="1 2" key="1">
    <citation type="submission" date="2022-08" db="EMBL/GenBank/DDBJ databases">
        <title>Myroides zhujiangensis sp. nov., a novel bacterium isolated from sediment in the Pearl River Estuary.</title>
        <authorList>
            <person name="Cui L."/>
        </authorList>
    </citation>
    <scope>NUCLEOTIDE SEQUENCE [LARGE SCALE GENOMIC DNA]</scope>
    <source>
        <strain evidence="1 2">SCSIO 72103</strain>
    </source>
</reference>
<evidence type="ECO:0000313" key="2">
    <source>
        <dbReference type="Proteomes" id="UP001317001"/>
    </source>
</evidence>
<evidence type="ECO:0000313" key="1">
    <source>
        <dbReference type="EMBL" id="UUV22111.1"/>
    </source>
</evidence>
<organism evidence="1 2">
    <name type="scientific">Paenimyroides aestuarii</name>
    <dbReference type="NCBI Taxonomy" id="2968490"/>
    <lineage>
        <taxon>Bacteria</taxon>
        <taxon>Pseudomonadati</taxon>
        <taxon>Bacteroidota</taxon>
        <taxon>Flavobacteriia</taxon>
        <taxon>Flavobacteriales</taxon>
        <taxon>Flavobacteriaceae</taxon>
        <taxon>Paenimyroides</taxon>
    </lineage>
</organism>
<protein>
    <recommendedName>
        <fullName evidence="3">Lipoprotein</fullName>
    </recommendedName>
</protein>
<dbReference type="RefSeq" id="WP_257500028.1">
    <property type="nucleotide sequence ID" value="NZ_CP102382.1"/>
</dbReference>
<accession>A0ABY5NU35</accession>
<proteinExistence type="predicted"/>
<evidence type="ECO:0008006" key="3">
    <source>
        <dbReference type="Google" id="ProtNLM"/>
    </source>
</evidence>